<dbReference type="Proteomes" id="UP000886998">
    <property type="component" value="Unassembled WGS sequence"/>
</dbReference>
<proteinExistence type="predicted"/>
<dbReference type="AlphaFoldDB" id="A0A8X6XJK9"/>
<keyword evidence="2" id="KW-1185">Reference proteome</keyword>
<evidence type="ECO:0000313" key="2">
    <source>
        <dbReference type="Proteomes" id="UP000886998"/>
    </source>
</evidence>
<name>A0A8X6XJK9_9ARAC</name>
<protein>
    <submittedName>
        <fullName evidence="1">Uncharacterized protein</fullName>
    </submittedName>
</protein>
<dbReference type="EMBL" id="BMAV01010178">
    <property type="protein sequence ID" value="GFY55088.1"/>
    <property type="molecule type" value="Genomic_DNA"/>
</dbReference>
<evidence type="ECO:0000313" key="1">
    <source>
        <dbReference type="EMBL" id="GFY55088.1"/>
    </source>
</evidence>
<gene>
    <name evidence="1" type="ORF">TNIN_246891</name>
</gene>
<comment type="caution">
    <text evidence="1">The sequence shown here is derived from an EMBL/GenBank/DDBJ whole genome shotgun (WGS) entry which is preliminary data.</text>
</comment>
<sequence>MSYLMPSLEPLNPTDVDNPIAKQVSMTSHCNRIYFEITFGMQNLSTLKKLTQSLLKGHDFHFYSKDMSKFLAPCPNSSAWTGIGIPFPLGLRLPRKLISLQRKKRV</sequence>
<reference evidence="1" key="1">
    <citation type="submission" date="2020-08" db="EMBL/GenBank/DDBJ databases">
        <title>Multicomponent nature underlies the extraordinary mechanical properties of spider dragline silk.</title>
        <authorList>
            <person name="Kono N."/>
            <person name="Nakamura H."/>
            <person name="Mori M."/>
            <person name="Yoshida Y."/>
            <person name="Ohtoshi R."/>
            <person name="Malay A.D."/>
            <person name="Moran D.A.P."/>
            <person name="Tomita M."/>
            <person name="Numata K."/>
            <person name="Arakawa K."/>
        </authorList>
    </citation>
    <scope>NUCLEOTIDE SEQUENCE</scope>
</reference>
<accession>A0A8X6XJK9</accession>
<organism evidence="1 2">
    <name type="scientific">Trichonephila inaurata madagascariensis</name>
    <dbReference type="NCBI Taxonomy" id="2747483"/>
    <lineage>
        <taxon>Eukaryota</taxon>
        <taxon>Metazoa</taxon>
        <taxon>Ecdysozoa</taxon>
        <taxon>Arthropoda</taxon>
        <taxon>Chelicerata</taxon>
        <taxon>Arachnida</taxon>
        <taxon>Araneae</taxon>
        <taxon>Araneomorphae</taxon>
        <taxon>Entelegynae</taxon>
        <taxon>Araneoidea</taxon>
        <taxon>Nephilidae</taxon>
        <taxon>Trichonephila</taxon>
        <taxon>Trichonephila inaurata</taxon>
    </lineage>
</organism>